<dbReference type="GO" id="GO:0016747">
    <property type="term" value="F:acyltransferase activity, transferring groups other than amino-acyl groups"/>
    <property type="evidence" value="ECO:0007669"/>
    <property type="project" value="InterPro"/>
</dbReference>
<evidence type="ECO:0000259" key="2">
    <source>
        <dbReference type="Pfam" id="PF01757"/>
    </source>
</evidence>
<comment type="caution">
    <text evidence="4">The sequence shown here is derived from an EMBL/GenBank/DDBJ whole genome shotgun (WGS) entry which is preliminary data.</text>
</comment>
<feature type="domain" description="Acyltransferase 3" evidence="2">
    <location>
        <begin position="2"/>
        <end position="325"/>
    </location>
</feature>
<feature type="transmembrane region" description="Helical" evidence="1">
    <location>
        <begin position="339"/>
        <end position="359"/>
    </location>
</feature>
<feature type="transmembrane region" description="Helical" evidence="1">
    <location>
        <begin position="277"/>
        <end position="299"/>
    </location>
</feature>
<evidence type="ECO:0008006" key="6">
    <source>
        <dbReference type="Google" id="ProtNLM"/>
    </source>
</evidence>
<keyword evidence="1" id="KW-0812">Transmembrane</keyword>
<protein>
    <recommendedName>
        <fullName evidence="6">Acyltransferase</fullName>
    </recommendedName>
</protein>
<dbReference type="Pfam" id="PF01757">
    <property type="entry name" value="Acyl_transf_3"/>
    <property type="match status" value="1"/>
</dbReference>
<reference evidence="4 5" key="1">
    <citation type="submission" date="2016-10" db="EMBL/GenBank/DDBJ databases">
        <title>Comparative genome analysis of multiple Pseudomonas spp. focuses on biocontrol and plant growth promoting traits.</title>
        <authorList>
            <person name="Tao X.-Y."/>
            <person name="Taylor C.G."/>
        </authorList>
    </citation>
    <scope>NUCLEOTIDE SEQUENCE [LARGE SCALE GENOMIC DNA]</scope>
    <source>
        <strain evidence="4 5">36C8</strain>
    </source>
</reference>
<evidence type="ECO:0000259" key="3">
    <source>
        <dbReference type="Pfam" id="PF19040"/>
    </source>
</evidence>
<evidence type="ECO:0000313" key="5">
    <source>
        <dbReference type="Proteomes" id="UP000283389"/>
    </source>
</evidence>
<feature type="domain" description="SGNH" evidence="3">
    <location>
        <begin position="424"/>
        <end position="630"/>
    </location>
</feature>
<dbReference type="InterPro" id="IPR043968">
    <property type="entry name" value="SGNH"/>
</dbReference>
<keyword evidence="1" id="KW-0472">Membrane</keyword>
<sequence length="644" mass="72185">MAVLAVVAFHAFPSSLRGGFIGVDIFFVISGFLISTIILSSLEKNSFNFVEFYVRRIKRIFPALLLVLVTCCVAGWFLLLADEYQQLGKHLAAGSVFISNLALRQESGYFDNSADTKPLLHLWSLGIEEQFYIVWPLILYAAWRVRFNPFIVIIIAAAVSFSLNISNVRTNPSFTFYSPQTRFWELLIGSALAYINLNKERLFSPLRLPVLTRSRCSEVFSALGAIMLIVGFLRISESRPFPGTWALLPTLGTAFIIAAGSGAWLNRNVLSNRGLVWFGLISFPLYLWHWPLLSFAYIVEGVQPSAAIRVVAVVASIALAYATYRLIEKPIRTNTSSNRAVFAMVTTMVAIGLGGFSIFKNEGYAFRLDDRAQFSSYFKNVSPTWSYMERTDLLNKYNDSCNFFDIKKQREGKATTIPVESLSPNCFQRNDTYTKSVFIWGDSHAQHLYFGLKNNLPSNWQILQVASSSCPANPNAKGASSTDYCEQSNWFALEAIQKAKPDVVIVAEDWGQDLAMMRETTDKLNALGITRIIFTGPVPHWTSDLHKIVLKSLWKDTPSRTFTGVDKEFIQKNDALKKAFNINSASYADIMDLLCNTDGCLTYIGSDKKEGLTSWDKSHLTPIASDYVAKNLLVRMVTETSEPN</sequence>
<proteinExistence type="predicted"/>
<accession>A0A423F8K2</accession>
<feature type="transmembrane region" description="Helical" evidence="1">
    <location>
        <begin position="20"/>
        <end position="39"/>
    </location>
</feature>
<dbReference type="GO" id="GO:0016020">
    <property type="term" value="C:membrane"/>
    <property type="evidence" value="ECO:0007669"/>
    <property type="project" value="TreeGrafter"/>
</dbReference>
<dbReference type="AlphaFoldDB" id="A0A423F8K2"/>
<evidence type="ECO:0000256" key="1">
    <source>
        <dbReference type="SAM" id="Phobius"/>
    </source>
</evidence>
<feature type="transmembrane region" description="Helical" evidence="1">
    <location>
        <begin position="218"/>
        <end position="235"/>
    </location>
</feature>
<feature type="transmembrane region" description="Helical" evidence="1">
    <location>
        <begin position="305"/>
        <end position="327"/>
    </location>
</feature>
<feature type="transmembrane region" description="Helical" evidence="1">
    <location>
        <begin position="60"/>
        <end position="81"/>
    </location>
</feature>
<evidence type="ECO:0000313" key="4">
    <source>
        <dbReference type="EMBL" id="ROM52437.1"/>
    </source>
</evidence>
<feature type="transmembrane region" description="Helical" evidence="1">
    <location>
        <begin position="181"/>
        <end position="197"/>
    </location>
</feature>
<dbReference type="InterPro" id="IPR002656">
    <property type="entry name" value="Acyl_transf_3_dom"/>
</dbReference>
<feature type="transmembrane region" description="Helical" evidence="1">
    <location>
        <begin position="120"/>
        <end position="143"/>
    </location>
</feature>
<dbReference type="PANTHER" id="PTHR23028:SF53">
    <property type="entry name" value="ACYL_TRANSF_3 DOMAIN-CONTAINING PROTEIN"/>
    <property type="match status" value="1"/>
</dbReference>
<gene>
    <name evidence="4" type="ORF">BK649_13965</name>
</gene>
<name>A0A423F8K2_9PSED</name>
<feature type="transmembrane region" description="Helical" evidence="1">
    <location>
        <begin position="150"/>
        <end position="169"/>
    </location>
</feature>
<organism evidence="4 5">
    <name type="scientific">Pseudomonas canadensis</name>
    <dbReference type="NCBI Taxonomy" id="915099"/>
    <lineage>
        <taxon>Bacteria</taxon>
        <taxon>Pseudomonadati</taxon>
        <taxon>Pseudomonadota</taxon>
        <taxon>Gammaproteobacteria</taxon>
        <taxon>Pseudomonadales</taxon>
        <taxon>Pseudomonadaceae</taxon>
        <taxon>Pseudomonas</taxon>
    </lineage>
</organism>
<dbReference type="Pfam" id="PF19040">
    <property type="entry name" value="SGNH"/>
    <property type="match status" value="1"/>
</dbReference>
<dbReference type="Proteomes" id="UP000283389">
    <property type="component" value="Unassembled WGS sequence"/>
</dbReference>
<feature type="transmembrane region" description="Helical" evidence="1">
    <location>
        <begin position="247"/>
        <end position="265"/>
    </location>
</feature>
<dbReference type="InterPro" id="IPR050879">
    <property type="entry name" value="Acyltransferase_3"/>
</dbReference>
<keyword evidence="1" id="KW-1133">Transmembrane helix</keyword>
<dbReference type="PANTHER" id="PTHR23028">
    <property type="entry name" value="ACETYLTRANSFERASE"/>
    <property type="match status" value="1"/>
</dbReference>
<dbReference type="EMBL" id="MOAZ01000009">
    <property type="protein sequence ID" value="ROM52437.1"/>
    <property type="molecule type" value="Genomic_DNA"/>
</dbReference>
<dbReference type="GO" id="GO:0009103">
    <property type="term" value="P:lipopolysaccharide biosynthetic process"/>
    <property type="evidence" value="ECO:0007669"/>
    <property type="project" value="TreeGrafter"/>
</dbReference>